<name>A0AAE1FCH8_PETCI</name>
<dbReference type="EMBL" id="JAWQEG010002648">
    <property type="protein sequence ID" value="KAK3870557.1"/>
    <property type="molecule type" value="Genomic_DNA"/>
</dbReference>
<keyword evidence="2" id="KW-1185">Reference proteome</keyword>
<gene>
    <name evidence="1" type="ORF">Pcinc_024226</name>
</gene>
<protein>
    <submittedName>
        <fullName evidence="1">Uncharacterized protein</fullName>
    </submittedName>
</protein>
<proteinExistence type="predicted"/>
<sequence>MSGRFRNEWAGLQMSGGLRNEWAGLMTSGRVYWRVGGFIEEWACVKSSGVEAKRESEHVAWTTRHMHHHLSSKTGVVCSGLGGWAVATGRASGAVIPRQCCRVW</sequence>
<organism evidence="1 2">
    <name type="scientific">Petrolisthes cinctipes</name>
    <name type="common">Flat porcelain crab</name>
    <dbReference type="NCBI Taxonomy" id="88211"/>
    <lineage>
        <taxon>Eukaryota</taxon>
        <taxon>Metazoa</taxon>
        <taxon>Ecdysozoa</taxon>
        <taxon>Arthropoda</taxon>
        <taxon>Crustacea</taxon>
        <taxon>Multicrustacea</taxon>
        <taxon>Malacostraca</taxon>
        <taxon>Eumalacostraca</taxon>
        <taxon>Eucarida</taxon>
        <taxon>Decapoda</taxon>
        <taxon>Pleocyemata</taxon>
        <taxon>Anomura</taxon>
        <taxon>Galatheoidea</taxon>
        <taxon>Porcellanidae</taxon>
        <taxon>Petrolisthes</taxon>
    </lineage>
</organism>
<reference evidence="1" key="1">
    <citation type="submission" date="2023-10" db="EMBL/GenBank/DDBJ databases">
        <title>Genome assemblies of two species of porcelain crab, Petrolisthes cinctipes and Petrolisthes manimaculis (Anomura: Porcellanidae).</title>
        <authorList>
            <person name="Angst P."/>
        </authorList>
    </citation>
    <scope>NUCLEOTIDE SEQUENCE</scope>
    <source>
        <strain evidence="1">PB745_01</strain>
        <tissue evidence="1">Gill</tissue>
    </source>
</reference>
<comment type="caution">
    <text evidence="1">The sequence shown here is derived from an EMBL/GenBank/DDBJ whole genome shotgun (WGS) entry which is preliminary data.</text>
</comment>
<dbReference type="Proteomes" id="UP001286313">
    <property type="component" value="Unassembled WGS sequence"/>
</dbReference>
<evidence type="ECO:0000313" key="1">
    <source>
        <dbReference type="EMBL" id="KAK3870557.1"/>
    </source>
</evidence>
<evidence type="ECO:0000313" key="2">
    <source>
        <dbReference type="Proteomes" id="UP001286313"/>
    </source>
</evidence>
<accession>A0AAE1FCH8</accession>
<dbReference type="AlphaFoldDB" id="A0AAE1FCH8"/>